<evidence type="ECO:0000313" key="3">
    <source>
        <dbReference type="Proteomes" id="UP000012338"/>
    </source>
</evidence>
<feature type="region of interest" description="Disordered" evidence="1">
    <location>
        <begin position="234"/>
        <end position="259"/>
    </location>
</feature>
<dbReference type="Proteomes" id="UP000012338">
    <property type="component" value="Unassembled WGS sequence"/>
</dbReference>
<evidence type="ECO:0000313" key="2">
    <source>
        <dbReference type="EMBL" id="ENI03146.1"/>
    </source>
</evidence>
<protein>
    <submittedName>
        <fullName evidence="2">Uncharacterized protein</fullName>
    </submittedName>
</protein>
<keyword evidence="3" id="KW-1185">Reference proteome</keyword>
<reference evidence="3" key="2">
    <citation type="journal article" date="2013" name="PLoS Genet.">
        <title>Comparative genome structure, secondary metabolite, and effector coding capacity across Cochliobolus pathogens.</title>
        <authorList>
            <person name="Condon B.J."/>
            <person name="Leng Y."/>
            <person name="Wu D."/>
            <person name="Bushley K.E."/>
            <person name="Ohm R.A."/>
            <person name="Otillar R."/>
            <person name="Martin J."/>
            <person name="Schackwitz W."/>
            <person name="Grimwood J."/>
            <person name="MohdZainudin N."/>
            <person name="Xue C."/>
            <person name="Wang R."/>
            <person name="Manning V.A."/>
            <person name="Dhillon B."/>
            <person name="Tu Z.J."/>
            <person name="Steffenson B.J."/>
            <person name="Salamov A."/>
            <person name="Sun H."/>
            <person name="Lowry S."/>
            <person name="LaButti K."/>
            <person name="Han J."/>
            <person name="Copeland A."/>
            <person name="Lindquist E."/>
            <person name="Barry K."/>
            <person name="Schmutz J."/>
            <person name="Baker S.E."/>
            <person name="Ciuffetti L.M."/>
            <person name="Grigoriev I.V."/>
            <person name="Zhong S."/>
            <person name="Turgeon B.G."/>
        </authorList>
    </citation>
    <scope>NUCLEOTIDE SEQUENCE [LARGE SCALE GENOMIC DNA]</scope>
    <source>
        <strain evidence="3">C4 / ATCC 48331 / race T</strain>
    </source>
</reference>
<evidence type="ECO:0000256" key="1">
    <source>
        <dbReference type="SAM" id="MobiDB-lite"/>
    </source>
</evidence>
<organism evidence="2 3">
    <name type="scientific">Cochliobolus heterostrophus (strain C4 / ATCC 48331 / race T)</name>
    <name type="common">Southern corn leaf blight fungus</name>
    <name type="synonym">Bipolaris maydis</name>
    <dbReference type="NCBI Taxonomy" id="665024"/>
    <lineage>
        <taxon>Eukaryota</taxon>
        <taxon>Fungi</taxon>
        <taxon>Dikarya</taxon>
        <taxon>Ascomycota</taxon>
        <taxon>Pezizomycotina</taxon>
        <taxon>Dothideomycetes</taxon>
        <taxon>Pleosporomycetidae</taxon>
        <taxon>Pleosporales</taxon>
        <taxon>Pleosporineae</taxon>
        <taxon>Pleosporaceae</taxon>
        <taxon>Bipolaris</taxon>
    </lineage>
</organism>
<dbReference type="OrthoDB" id="3698274at2759"/>
<name>N4X9F1_COCH4</name>
<dbReference type="HOGENOM" id="CLU_1073654_0_0_1"/>
<accession>N4X9F1</accession>
<dbReference type="AlphaFoldDB" id="N4X9F1"/>
<feature type="compositionally biased region" description="Basic residues" evidence="1">
    <location>
        <begin position="241"/>
        <end position="250"/>
    </location>
</feature>
<dbReference type="EMBL" id="KB733461">
    <property type="protein sequence ID" value="ENI03146.1"/>
    <property type="molecule type" value="Genomic_DNA"/>
</dbReference>
<gene>
    <name evidence="2" type="ORF">COCC4DRAFT_25323</name>
</gene>
<sequence length="259" mass="29114">MKEPSLLRKLHCKTPMEATADIDIIWPLQDDSCLTANAEAYVDDYVQAIEFEQYFDSTLMGSDTLYPDLYGATVDWEPVLQRKYAPETRTEHLSSSPFLYSTSTTAADELCLSVARTEYNQHQTLCTSPAHLGMSENFSATNGDLSTTATAPLTAESMRAICFSTPRSHAVLLQLSSEAANEKEIWVSPRDLVLRSRRETGSMQARETHERDVSRRYLRAEHEIASLARKTYHIPVTTQRKGGKRSKKAGTNRQKIQSS</sequence>
<reference evidence="2 3" key="1">
    <citation type="journal article" date="2012" name="PLoS Pathog.">
        <title>Diverse lifestyles and strategies of plant pathogenesis encoded in the genomes of eighteen Dothideomycetes fungi.</title>
        <authorList>
            <person name="Ohm R.A."/>
            <person name="Feau N."/>
            <person name="Henrissat B."/>
            <person name="Schoch C.L."/>
            <person name="Horwitz B.A."/>
            <person name="Barry K.W."/>
            <person name="Condon B.J."/>
            <person name="Copeland A.C."/>
            <person name="Dhillon B."/>
            <person name="Glaser F."/>
            <person name="Hesse C.N."/>
            <person name="Kosti I."/>
            <person name="LaButti K."/>
            <person name="Lindquist E.A."/>
            <person name="Lucas S."/>
            <person name="Salamov A.A."/>
            <person name="Bradshaw R.E."/>
            <person name="Ciuffetti L."/>
            <person name="Hamelin R.C."/>
            <person name="Kema G.H.J."/>
            <person name="Lawrence C."/>
            <person name="Scott J.A."/>
            <person name="Spatafora J.W."/>
            <person name="Turgeon B.G."/>
            <person name="de Wit P.J.G.M."/>
            <person name="Zhong S."/>
            <person name="Goodwin S.B."/>
            <person name="Grigoriev I.V."/>
        </authorList>
    </citation>
    <scope>NUCLEOTIDE SEQUENCE [LARGE SCALE GENOMIC DNA]</scope>
    <source>
        <strain evidence="3">C4 / ATCC 48331 / race T</strain>
    </source>
</reference>
<proteinExistence type="predicted"/>